<dbReference type="Proteomes" id="UP001596415">
    <property type="component" value="Unassembled WGS sequence"/>
</dbReference>
<gene>
    <name evidence="2" type="ORF">ACFQO1_10295</name>
</gene>
<proteinExistence type="predicted"/>
<protein>
    <submittedName>
        <fullName evidence="2">TPM domain-containing protein</fullName>
    </submittedName>
</protein>
<accession>A0ABW2MT24</accession>
<organism evidence="2 3">
    <name type="scientific">Jejudonia soesokkakensis</name>
    <dbReference type="NCBI Taxonomy" id="1323432"/>
    <lineage>
        <taxon>Bacteria</taxon>
        <taxon>Pseudomonadati</taxon>
        <taxon>Bacteroidota</taxon>
        <taxon>Flavobacteriia</taxon>
        <taxon>Flavobacteriales</taxon>
        <taxon>Flavobacteriaceae</taxon>
        <taxon>Jejudonia</taxon>
    </lineage>
</organism>
<dbReference type="PANTHER" id="PTHR30373">
    <property type="entry name" value="UPF0603 PROTEIN YGCG"/>
    <property type="match status" value="1"/>
</dbReference>
<sequence length="147" mass="16462">MGKSKVEDFLTAKEEAEIVEAIRMAEKNTSGEIRVHLESTSKIDAFDRAAEVFDFLHMNNTKQSNGVLIYVAVEDRTMVIMGDKGINDVVGPNFWESTKDIIIGHFKNGHMKQGLVNGIIKAGEQLKKYFPYKKTDINELPDDISVG</sequence>
<dbReference type="Pfam" id="PF04536">
    <property type="entry name" value="TPM_phosphatase"/>
    <property type="match status" value="1"/>
</dbReference>
<keyword evidence="3" id="KW-1185">Reference proteome</keyword>
<evidence type="ECO:0000313" key="3">
    <source>
        <dbReference type="Proteomes" id="UP001596415"/>
    </source>
</evidence>
<feature type="domain" description="TPM" evidence="1">
    <location>
        <begin position="7"/>
        <end position="122"/>
    </location>
</feature>
<name>A0ABW2MT24_9FLAO</name>
<evidence type="ECO:0000259" key="1">
    <source>
        <dbReference type="Pfam" id="PF04536"/>
    </source>
</evidence>
<dbReference type="PANTHER" id="PTHR30373:SF8">
    <property type="entry name" value="BLL7265 PROTEIN"/>
    <property type="match status" value="1"/>
</dbReference>
<reference evidence="3" key="1">
    <citation type="journal article" date="2019" name="Int. J. Syst. Evol. Microbiol.">
        <title>The Global Catalogue of Microorganisms (GCM) 10K type strain sequencing project: providing services to taxonomists for standard genome sequencing and annotation.</title>
        <authorList>
            <consortium name="The Broad Institute Genomics Platform"/>
            <consortium name="The Broad Institute Genome Sequencing Center for Infectious Disease"/>
            <person name="Wu L."/>
            <person name="Ma J."/>
        </authorList>
    </citation>
    <scope>NUCLEOTIDE SEQUENCE [LARGE SCALE GENOMIC DNA]</scope>
    <source>
        <strain evidence="3">CGMCC 1.16306</strain>
    </source>
</reference>
<evidence type="ECO:0000313" key="2">
    <source>
        <dbReference type="EMBL" id="MFC7358079.1"/>
    </source>
</evidence>
<dbReference type="RefSeq" id="WP_380217966.1">
    <property type="nucleotide sequence ID" value="NZ_JBHTBN010000005.1"/>
</dbReference>
<comment type="caution">
    <text evidence="2">The sequence shown here is derived from an EMBL/GenBank/DDBJ whole genome shotgun (WGS) entry which is preliminary data.</text>
</comment>
<dbReference type="EMBL" id="JBHTBN010000005">
    <property type="protein sequence ID" value="MFC7358079.1"/>
    <property type="molecule type" value="Genomic_DNA"/>
</dbReference>
<dbReference type="InterPro" id="IPR007621">
    <property type="entry name" value="TPM_dom"/>
</dbReference>
<dbReference type="Gene3D" id="3.10.310.50">
    <property type="match status" value="1"/>
</dbReference>